<keyword evidence="4 6" id="KW-1133">Transmembrane helix</keyword>
<feature type="transmembrane region" description="Helical" evidence="6">
    <location>
        <begin position="133"/>
        <end position="157"/>
    </location>
</feature>
<feature type="transmembrane region" description="Helical" evidence="6">
    <location>
        <begin position="107"/>
        <end position="126"/>
    </location>
</feature>
<proteinExistence type="inferred from homology"/>
<keyword evidence="3 6" id="KW-0812">Transmembrane</keyword>
<comment type="subcellular location">
    <subcellularLocation>
        <location evidence="1">Membrane</location>
        <topology evidence="1">Multi-pass membrane protein</topology>
    </subcellularLocation>
</comment>
<dbReference type="RefSeq" id="WP_377603072.1">
    <property type="nucleotide sequence ID" value="NZ_JBHUME010000007.1"/>
</dbReference>
<dbReference type="Proteomes" id="UP001597541">
    <property type="component" value="Unassembled WGS sequence"/>
</dbReference>
<evidence type="ECO:0000313" key="7">
    <source>
        <dbReference type="EMBL" id="MFD2613127.1"/>
    </source>
</evidence>
<evidence type="ECO:0000256" key="6">
    <source>
        <dbReference type="SAM" id="Phobius"/>
    </source>
</evidence>
<feature type="transmembrane region" description="Helical" evidence="6">
    <location>
        <begin position="73"/>
        <end position="95"/>
    </location>
</feature>
<dbReference type="InterPro" id="IPR047623">
    <property type="entry name" value="SatP"/>
</dbReference>
<dbReference type="Pfam" id="PF01184">
    <property type="entry name" value="Gpr1_Fun34_YaaH"/>
    <property type="match status" value="1"/>
</dbReference>
<dbReference type="EMBL" id="JBHUME010000007">
    <property type="protein sequence ID" value="MFD2613127.1"/>
    <property type="molecule type" value="Genomic_DNA"/>
</dbReference>
<dbReference type="PANTHER" id="PTHR30178:SF3">
    <property type="entry name" value="SUCCINATE-ACETATE_PROTON SYMPORTER SATP"/>
    <property type="match status" value="1"/>
</dbReference>
<gene>
    <name evidence="7" type="ORF">ACFSUF_11900</name>
</gene>
<keyword evidence="5 6" id="KW-0472">Membrane</keyword>
<comment type="caution">
    <text evidence="7">The sequence shown here is derived from an EMBL/GenBank/DDBJ whole genome shotgun (WGS) entry which is preliminary data.</text>
</comment>
<evidence type="ECO:0000256" key="3">
    <source>
        <dbReference type="ARBA" id="ARBA00022692"/>
    </source>
</evidence>
<evidence type="ECO:0000256" key="1">
    <source>
        <dbReference type="ARBA" id="ARBA00004141"/>
    </source>
</evidence>
<dbReference type="PANTHER" id="PTHR30178">
    <property type="entry name" value="INNER MEMBRANE PROTEIN YAAH"/>
    <property type="match status" value="1"/>
</dbReference>
<dbReference type="NCBIfam" id="NF038013">
    <property type="entry name" value="AceTr_1"/>
    <property type="match status" value="1"/>
</dbReference>
<evidence type="ECO:0000256" key="2">
    <source>
        <dbReference type="ARBA" id="ARBA00005587"/>
    </source>
</evidence>
<evidence type="ECO:0000256" key="5">
    <source>
        <dbReference type="ARBA" id="ARBA00023136"/>
    </source>
</evidence>
<name>A0ABW5PCQ2_9BACL</name>
<sequence length="208" mass="22055">MKESKQQIQLVTADPSALGLFGLAIVTLAASSQKLGWTDGTALLLPWAVFLGGAAQLFAAVQDAKHNNTFGSTAFGAFGLFWLGVGLTWLIQAGALGEALHSAADPHQLGLAFAGYLIFSLFMTLGASETHKVLFIIFVLIDILFIGLTLTTFGIAPEFSHRLAGIAELGIALVSFYGSAAAVLNPHFGYVFLPIGKPFGWFKPKQVK</sequence>
<evidence type="ECO:0000313" key="8">
    <source>
        <dbReference type="Proteomes" id="UP001597541"/>
    </source>
</evidence>
<evidence type="ECO:0000256" key="4">
    <source>
        <dbReference type="ARBA" id="ARBA00022989"/>
    </source>
</evidence>
<reference evidence="8" key="1">
    <citation type="journal article" date="2019" name="Int. J. Syst. Evol. Microbiol.">
        <title>The Global Catalogue of Microorganisms (GCM) 10K type strain sequencing project: providing services to taxonomists for standard genome sequencing and annotation.</title>
        <authorList>
            <consortium name="The Broad Institute Genomics Platform"/>
            <consortium name="The Broad Institute Genome Sequencing Center for Infectious Disease"/>
            <person name="Wu L."/>
            <person name="Ma J."/>
        </authorList>
    </citation>
    <scope>NUCLEOTIDE SEQUENCE [LARGE SCALE GENOMIC DNA]</scope>
    <source>
        <strain evidence="8">KCTC 3950</strain>
    </source>
</reference>
<keyword evidence="8" id="KW-1185">Reference proteome</keyword>
<feature type="transmembrane region" description="Helical" evidence="6">
    <location>
        <begin position="169"/>
        <end position="193"/>
    </location>
</feature>
<accession>A0ABW5PCQ2</accession>
<dbReference type="InterPro" id="IPR000791">
    <property type="entry name" value="Gpr1/Fun34/SatP-like"/>
</dbReference>
<comment type="similarity">
    <text evidence="2">Belongs to the acetate uptake transporter (AceTr) (TC 2.A.96) family.</text>
</comment>
<protein>
    <submittedName>
        <fullName evidence="7">Acetate uptake transporter</fullName>
    </submittedName>
</protein>
<feature type="transmembrane region" description="Helical" evidence="6">
    <location>
        <begin position="42"/>
        <end position="61"/>
    </location>
</feature>
<organism evidence="7 8">
    <name type="scientific">Paenibacillus gansuensis</name>
    <dbReference type="NCBI Taxonomy" id="306542"/>
    <lineage>
        <taxon>Bacteria</taxon>
        <taxon>Bacillati</taxon>
        <taxon>Bacillota</taxon>
        <taxon>Bacilli</taxon>
        <taxon>Bacillales</taxon>
        <taxon>Paenibacillaceae</taxon>
        <taxon>Paenibacillus</taxon>
    </lineage>
</organism>